<evidence type="ECO:0000256" key="6">
    <source>
        <dbReference type="ARBA" id="ARBA00022556"/>
    </source>
</evidence>
<evidence type="ECO:0000256" key="11">
    <source>
        <dbReference type="HAMAP-Rule" id="MF_00392"/>
    </source>
</evidence>
<dbReference type="SUPFAM" id="SSF53756">
    <property type="entry name" value="UDP-Glycosyltransferase/glycogen phosphorylase"/>
    <property type="match status" value="1"/>
</dbReference>
<evidence type="ECO:0000256" key="3">
    <source>
        <dbReference type="ARBA" id="ARBA00012687"/>
    </source>
</evidence>
<dbReference type="Pfam" id="PF02684">
    <property type="entry name" value="LpxB"/>
    <property type="match status" value="1"/>
</dbReference>
<dbReference type="GO" id="GO:0016020">
    <property type="term" value="C:membrane"/>
    <property type="evidence" value="ECO:0007669"/>
    <property type="project" value="GOC"/>
</dbReference>
<keyword evidence="7 11" id="KW-0328">Glycosyltransferase</keyword>
<dbReference type="Gene3D" id="3.40.50.2000">
    <property type="entry name" value="Glycogen Phosphorylase B"/>
    <property type="match status" value="2"/>
</dbReference>
<gene>
    <name evidence="11 12" type="primary">lpxB</name>
    <name evidence="12" type="ORF">DMENIID0002_01470</name>
</gene>
<evidence type="ECO:0000313" key="12">
    <source>
        <dbReference type="EMBL" id="BFD45501.1"/>
    </source>
</evidence>
<keyword evidence="5 11" id="KW-0444">Lipid biosynthesis</keyword>
<organism evidence="12">
    <name type="scientific">Candidatus Tisiphia endosymbiont of Sergentomyia squamirostris</name>
    <dbReference type="NCBI Taxonomy" id="3113639"/>
    <lineage>
        <taxon>Bacteria</taxon>
        <taxon>Pseudomonadati</taxon>
        <taxon>Pseudomonadota</taxon>
        <taxon>Alphaproteobacteria</taxon>
        <taxon>Rickettsiales</taxon>
        <taxon>Rickettsiaceae</taxon>
        <taxon>Rickettsieae</taxon>
        <taxon>Candidatus Tisiphia</taxon>
    </lineage>
</organism>
<reference evidence="12" key="1">
    <citation type="submission" date="2024-01" db="EMBL/GenBank/DDBJ databases">
        <title>Sequencing the genomes of a sandfly, Sergentomyia squamirostris, and its two endosymbionts.</title>
        <authorList>
            <person name="Itokawa K."/>
            <person name="Sanjoba C."/>
        </authorList>
    </citation>
    <scope>NUCLEOTIDE SEQUENCE</scope>
    <source>
        <strain evidence="12">RiSSQ</strain>
    </source>
</reference>
<dbReference type="HAMAP" id="MF_00392">
    <property type="entry name" value="LpxB"/>
    <property type="match status" value="1"/>
</dbReference>
<comment type="similarity">
    <text evidence="2 11">Belongs to the LpxB family.</text>
</comment>
<dbReference type="PANTHER" id="PTHR30372:SF4">
    <property type="entry name" value="LIPID-A-DISACCHARIDE SYNTHASE, MITOCHONDRIAL-RELATED"/>
    <property type="match status" value="1"/>
</dbReference>
<protein>
    <recommendedName>
        <fullName evidence="4 11">Lipid-A-disaccharide synthase</fullName>
        <ecNumber evidence="3 11">2.4.1.182</ecNumber>
    </recommendedName>
</protein>
<evidence type="ECO:0000256" key="4">
    <source>
        <dbReference type="ARBA" id="ARBA00020902"/>
    </source>
</evidence>
<evidence type="ECO:0000256" key="10">
    <source>
        <dbReference type="ARBA" id="ARBA00048975"/>
    </source>
</evidence>
<name>A0AAT9G6P6_9RICK</name>
<evidence type="ECO:0000256" key="2">
    <source>
        <dbReference type="ARBA" id="ARBA00007868"/>
    </source>
</evidence>
<dbReference type="GO" id="GO:0009245">
    <property type="term" value="P:lipid A biosynthetic process"/>
    <property type="evidence" value="ECO:0007669"/>
    <property type="project" value="UniProtKB-UniRule"/>
</dbReference>
<proteinExistence type="inferred from homology"/>
<evidence type="ECO:0000256" key="9">
    <source>
        <dbReference type="ARBA" id="ARBA00023098"/>
    </source>
</evidence>
<keyword evidence="6 11" id="KW-0441">Lipid A biosynthesis</keyword>
<evidence type="ECO:0000256" key="8">
    <source>
        <dbReference type="ARBA" id="ARBA00022679"/>
    </source>
</evidence>
<evidence type="ECO:0000256" key="1">
    <source>
        <dbReference type="ARBA" id="ARBA00002056"/>
    </source>
</evidence>
<dbReference type="EC" id="2.4.1.182" evidence="3 11"/>
<dbReference type="PANTHER" id="PTHR30372">
    <property type="entry name" value="LIPID-A-DISACCHARIDE SYNTHASE"/>
    <property type="match status" value="1"/>
</dbReference>
<keyword evidence="8 11" id="KW-0808">Transferase</keyword>
<dbReference type="EMBL" id="AP029170">
    <property type="protein sequence ID" value="BFD45501.1"/>
    <property type="molecule type" value="Genomic_DNA"/>
</dbReference>
<comment type="pathway">
    <text evidence="11">Bacterial outer membrane biogenesis; LPS lipid A biosynthesis.</text>
</comment>
<dbReference type="GO" id="GO:0008915">
    <property type="term" value="F:lipid-A-disaccharide synthase activity"/>
    <property type="evidence" value="ECO:0007669"/>
    <property type="project" value="UniProtKB-UniRule"/>
</dbReference>
<dbReference type="NCBIfam" id="TIGR00215">
    <property type="entry name" value="lpxB"/>
    <property type="match status" value="1"/>
</dbReference>
<dbReference type="InterPro" id="IPR003835">
    <property type="entry name" value="Glyco_trans_19"/>
</dbReference>
<evidence type="ECO:0000256" key="7">
    <source>
        <dbReference type="ARBA" id="ARBA00022676"/>
    </source>
</evidence>
<sequence length="387" mass="43385">MAKIYLIAGEISGDFIGSHLIQSLKDIYKLEEIQLEFVGVGGSKMEEAGLEHSLFPISQINLMGFVEIIPHIFKITKLIKRTIADIIQHAPDLLITIDSPGFTYRVAKKIRAARPNLKIIHIVAPSVWAYKPSRAIKYAKIYDHLLALLPFEPPYFQKVGLDCRYIGHPILEQYFYDDKDKELLKRELQIPVHSEVLCVTCGSRKGEITKHAPVFTAAINLLAKKFPNLEVIFVTAEPSHKSLIEPFLSDAAFDYRFSSDRLKIFAVATLALAKSGTNTLEIAACNTPMIVAYKLNILSFLLIKLLIKIPYISLINIIANKEILPEFIQFNCTKSNIADKLTSLLVDRKKAAQQVKESRKILIELGFKSPSSPSSVAAHIIKSECLN</sequence>
<dbReference type="GO" id="GO:0005543">
    <property type="term" value="F:phospholipid binding"/>
    <property type="evidence" value="ECO:0007669"/>
    <property type="project" value="TreeGrafter"/>
</dbReference>
<accession>A0AAT9G6P6</accession>
<comment type="function">
    <text evidence="1 11">Condensation of UDP-2,3-diacylglucosamine and 2,3-diacylglucosamine-1-phosphate to form lipid A disaccharide, a precursor of lipid A, a phosphorylated glycolipid that anchors the lipopolysaccharide to the outer membrane of the cell.</text>
</comment>
<comment type="catalytic activity">
    <reaction evidence="10 11">
        <text>a lipid X + a UDP-2-N,3-O-bis[(3R)-3-hydroxyacyl]-alpha-D-glucosamine = a lipid A disaccharide + UDP + H(+)</text>
        <dbReference type="Rhea" id="RHEA:67828"/>
        <dbReference type="ChEBI" id="CHEBI:15378"/>
        <dbReference type="ChEBI" id="CHEBI:58223"/>
        <dbReference type="ChEBI" id="CHEBI:137748"/>
        <dbReference type="ChEBI" id="CHEBI:176338"/>
        <dbReference type="ChEBI" id="CHEBI:176343"/>
        <dbReference type="EC" id="2.4.1.182"/>
    </reaction>
</comment>
<evidence type="ECO:0000256" key="5">
    <source>
        <dbReference type="ARBA" id="ARBA00022516"/>
    </source>
</evidence>
<dbReference type="AlphaFoldDB" id="A0AAT9G6P6"/>
<keyword evidence="9 11" id="KW-0443">Lipid metabolism</keyword>